<dbReference type="EMBL" id="BPLR01007654">
    <property type="protein sequence ID" value="GIY18628.1"/>
    <property type="molecule type" value="Genomic_DNA"/>
</dbReference>
<sequence>MRLWCKKANSSTVKFVLFHNLDKHGKDTYVYCVAWNQVDARKIASGGDGTCMIHQTDGKATTIFQTSFYSGTDQPLKVLSGHSGKAFSSQMVSFKKMAYFAAHLMTDKMGLVWCPELPNIVISGSWDSTIAVWDISDGACLDIIEDHGADVYGLSCHTQRPFMLASTSRDSTVRFWSMLPLVSSLYLKILVSYPLSDIFHPSGQ</sequence>
<dbReference type="PANTHER" id="PTHR44464:SF1">
    <property type="entry name" value="WD REPEAT-CONTAINING PROTEIN 17"/>
    <property type="match status" value="1"/>
</dbReference>
<dbReference type="Proteomes" id="UP001054945">
    <property type="component" value="Unassembled WGS sequence"/>
</dbReference>
<dbReference type="Pfam" id="PF00400">
    <property type="entry name" value="WD40"/>
    <property type="match status" value="3"/>
</dbReference>
<reference evidence="2 3" key="1">
    <citation type="submission" date="2021-06" db="EMBL/GenBank/DDBJ databases">
        <title>Caerostris extrusa draft genome.</title>
        <authorList>
            <person name="Kono N."/>
            <person name="Arakawa K."/>
        </authorList>
    </citation>
    <scope>NUCLEOTIDE SEQUENCE [LARGE SCALE GENOMIC DNA]</scope>
</reference>
<evidence type="ECO:0000313" key="3">
    <source>
        <dbReference type="Proteomes" id="UP001054945"/>
    </source>
</evidence>
<evidence type="ECO:0000256" key="1">
    <source>
        <dbReference type="PROSITE-ProRule" id="PRU00221"/>
    </source>
</evidence>
<dbReference type="AlphaFoldDB" id="A0AAV4R9L5"/>
<dbReference type="PANTHER" id="PTHR44464">
    <property type="entry name" value="WD REPEAT-CONTAINING PROTEIN 17"/>
    <property type="match status" value="1"/>
</dbReference>
<dbReference type="InterPro" id="IPR036322">
    <property type="entry name" value="WD40_repeat_dom_sf"/>
</dbReference>
<gene>
    <name evidence="2" type="primary">LYPA_23C004127</name>
    <name evidence="2" type="ORF">CEXT_683761</name>
</gene>
<dbReference type="InterPro" id="IPR001680">
    <property type="entry name" value="WD40_rpt"/>
</dbReference>
<keyword evidence="3" id="KW-1185">Reference proteome</keyword>
<evidence type="ECO:0008006" key="4">
    <source>
        <dbReference type="Google" id="ProtNLM"/>
    </source>
</evidence>
<dbReference type="SUPFAM" id="SSF50978">
    <property type="entry name" value="WD40 repeat-like"/>
    <property type="match status" value="1"/>
</dbReference>
<evidence type="ECO:0000313" key="2">
    <source>
        <dbReference type="EMBL" id="GIY18628.1"/>
    </source>
</evidence>
<keyword evidence="1" id="KW-0853">WD repeat</keyword>
<proteinExistence type="predicted"/>
<feature type="repeat" description="WD" evidence="1">
    <location>
        <begin position="119"/>
        <end position="143"/>
    </location>
</feature>
<organism evidence="2 3">
    <name type="scientific">Caerostris extrusa</name>
    <name type="common">Bark spider</name>
    <name type="synonym">Caerostris bankana</name>
    <dbReference type="NCBI Taxonomy" id="172846"/>
    <lineage>
        <taxon>Eukaryota</taxon>
        <taxon>Metazoa</taxon>
        <taxon>Ecdysozoa</taxon>
        <taxon>Arthropoda</taxon>
        <taxon>Chelicerata</taxon>
        <taxon>Arachnida</taxon>
        <taxon>Araneae</taxon>
        <taxon>Araneomorphae</taxon>
        <taxon>Entelegynae</taxon>
        <taxon>Araneoidea</taxon>
        <taxon>Araneidae</taxon>
        <taxon>Caerostris</taxon>
    </lineage>
</organism>
<comment type="caution">
    <text evidence="2">The sequence shown here is derived from an EMBL/GenBank/DDBJ whole genome shotgun (WGS) entry which is preliminary data.</text>
</comment>
<dbReference type="Gene3D" id="2.130.10.10">
    <property type="entry name" value="YVTN repeat-like/Quinoprotein amine dehydrogenase"/>
    <property type="match status" value="1"/>
</dbReference>
<protein>
    <recommendedName>
        <fullName evidence="4">Peroxin-7</fullName>
    </recommendedName>
</protein>
<dbReference type="PROSITE" id="PS50082">
    <property type="entry name" value="WD_REPEATS_2"/>
    <property type="match status" value="1"/>
</dbReference>
<accession>A0AAV4R9L5</accession>
<dbReference type="InterPro" id="IPR015943">
    <property type="entry name" value="WD40/YVTN_repeat-like_dom_sf"/>
</dbReference>
<name>A0AAV4R9L5_CAEEX</name>
<dbReference type="SMART" id="SM00320">
    <property type="entry name" value="WD40"/>
    <property type="match status" value="3"/>
</dbReference>